<name>A0ABR0T581_9HYPO</name>
<dbReference type="Proteomes" id="UP001338125">
    <property type="component" value="Unassembled WGS sequence"/>
</dbReference>
<evidence type="ECO:0000256" key="1">
    <source>
        <dbReference type="ARBA" id="ARBA00006484"/>
    </source>
</evidence>
<evidence type="ECO:0000313" key="4">
    <source>
        <dbReference type="EMBL" id="KAK5999091.1"/>
    </source>
</evidence>
<keyword evidence="2" id="KW-0521">NADP</keyword>
<accession>A0ABR0T581</accession>
<proteinExistence type="inferred from homology"/>
<dbReference type="PANTHER" id="PTHR24320">
    <property type="entry name" value="RETINOL DEHYDROGENASE"/>
    <property type="match status" value="1"/>
</dbReference>
<comment type="similarity">
    <text evidence="1">Belongs to the short-chain dehydrogenases/reductases (SDR) family.</text>
</comment>
<protein>
    <submittedName>
        <fullName evidence="4">Short-chain dehydrogenase/reductase</fullName>
    </submittedName>
</protein>
<dbReference type="Gene3D" id="3.40.50.720">
    <property type="entry name" value="NAD(P)-binding Rossmann-like Domain"/>
    <property type="match status" value="1"/>
</dbReference>
<evidence type="ECO:0000256" key="2">
    <source>
        <dbReference type="ARBA" id="ARBA00022857"/>
    </source>
</evidence>
<reference evidence="4 5" key="1">
    <citation type="submission" date="2024-01" db="EMBL/GenBank/DDBJ databases">
        <title>Complete genome of Cladobotryum mycophilum ATHUM6906.</title>
        <authorList>
            <person name="Christinaki A.C."/>
            <person name="Myridakis A.I."/>
            <person name="Kouvelis V.N."/>
        </authorList>
    </citation>
    <scope>NUCLEOTIDE SEQUENCE [LARGE SCALE GENOMIC DNA]</scope>
    <source>
        <strain evidence="4 5">ATHUM6906</strain>
    </source>
</reference>
<keyword evidence="3" id="KW-0560">Oxidoreductase</keyword>
<evidence type="ECO:0000313" key="5">
    <source>
        <dbReference type="Proteomes" id="UP001338125"/>
    </source>
</evidence>
<keyword evidence="5" id="KW-1185">Reference proteome</keyword>
<sequence length="325" mass="36029">MAGLVSFFRQAFPGQPELIEKDVPDLAGKVIIVTGSNTGLGKELAQILYSKNAKVYMMARSEEKTLKAIDDIKAAVSESDGELYYIHLDLADLPTIKTSAQEFLNRENKLDLLINNAGIAYPEWGSKTKQGYETQLGVNCVGTFAFTKHLTPILVSTAKTAPADSVRVVWVSSSASEGVSPKNYMENLSQIEKKGSLEQYCMSKLGNYFHATEFAARHRADGIISVSLNPGNLDSDLWRTQGAVTHYFLRKTLLHPTIYGAYTNLFAAFSPKVTLEKSGSFIAPWGKFWNISNEMVECSKTEAQGGNGTAQKFWEWNEEQIRPYL</sequence>
<gene>
    <name evidence="4" type="ORF">PT974_01479</name>
</gene>
<dbReference type="InterPro" id="IPR036291">
    <property type="entry name" value="NAD(P)-bd_dom_sf"/>
</dbReference>
<dbReference type="InterPro" id="IPR002347">
    <property type="entry name" value="SDR_fam"/>
</dbReference>
<dbReference type="EMBL" id="JAVFKD010000001">
    <property type="protein sequence ID" value="KAK5999091.1"/>
    <property type="molecule type" value="Genomic_DNA"/>
</dbReference>
<evidence type="ECO:0000256" key="3">
    <source>
        <dbReference type="ARBA" id="ARBA00023002"/>
    </source>
</evidence>
<dbReference type="Pfam" id="PF00106">
    <property type="entry name" value="adh_short"/>
    <property type="match status" value="1"/>
</dbReference>
<dbReference type="PANTHER" id="PTHR24320:SF236">
    <property type="entry name" value="SHORT-CHAIN DEHYDROGENASE-RELATED"/>
    <property type="match status" value="1"/>
</dbReference>
<organism evidence="4 5">
    <name type="scientific">Cladobotryum mycophilum</name>
    <dbReference type="NCBI Taxonomy" id="491253"/>
    <lineage>
        <taxon>Eukaryota</taxon>
        <taxon>Fungi</taxon>
        <taxon>Dikarya</taxon>
        <taxon>Ascomycota</taxon>
        <taxon>Pezizomycotina</taxon>
        <taxon>Sordariomycetes</taxon>
        <taxon>Hypocreomycetidae</taxon>
        <taxon>Hypocreales</taxon>
        <taxon>Hypocreaceae</taxon>
        <taxon>Cladobotryum</taxon>
    </lineage>
</organism>
<comment type="caution">
    <text evidence="4">The sequence shown here is derived from an EMBL/GenBank/DDBJ whole genome shotgun (WGS) entry which is preliminary data.</text>
</comment>
<dbReference type="PRINTS" id="PR00081">
    <property type="entry name" value="GDHRDH"/>
</dbReference>
<dbReference type="SUPFAM" id="SSF51735">
    <property type="entry name" value="NAD(P)-binding Rossmann-fold domains"/>
    <property type="match status" value="1"/>
</dbReference>